<gene>
    <name evidence="8" type="ORF">SAMN05421770_107174</name>
</gene>
<evidence type="ECO:0000313" key="9">
    <source>
        <dbReference type="Proteomes" id="UP000198356"/>
    </source>
</evidence>
<dbReference type="Proteomes" id="UP000198356">
    <property type="component" value="Unassembled WGS sequence"/>
</dbReference>
<comment type="similarity">
    <text evidence="2">Belongs to the tryptophan 2-monooxygenase family.</text>
</comment>
<dbReference type="AlphaFoldDB" id="A0A239LP03"/>
<evidence type="ECO:0000256" key="1">
    <source>
        <dbReference type="ARBA" id="ARBA00004814"/>
    </source>
</evidence>
<dbReference type="InterPro" id="IPR050281">
    <property type="entry name" value="Flavin_monoamine_oxidase"/>
</dbReference>
<feature type="domain" description="Amine oxidase" evidence="7">
    <location>
        <begin position="60"/>
        <end position="522"/>
    </location>
</feature>
<evidence type="ECO:0000256" key="3">
    <source>
        <dbReference type="ARBA" id="ARBA00012535"/>
    </source>
</evidence>
<dbReference type="SUPFAM" id="SSF51905">
    <property type="entry name" value="FAD/NAD(P)-binding domain"/>
    <property type="match status" value="1"/>
</dbReference>
<dbReference type="Pfam" id="PF01593">
    <property type="entry name" value="Amino_oxidase"/>
    <property type="match status" value="1"/>
</dbReference>
<evidence type="ECO:0000313" key="8">
    <source>
        <dbReference type="EMBL" id="SNT32181.1"/>
    </source>
</evidence>
<dbReference type="PANTHER" id="PTHR10742:SF342">
    <property type="entry name" value="AMINE OXIDASE"/>
    <property type="match status" value="1"/>
</dbReference>
<evidence type="ECO:0000256" key="4">
    <source>
        <dbReference type="ARBA" id="ARBA00017871"/>
    </source>
</evidence>
<sequence>MALSRRDFLTRVGQAGGYSAAFLSMQGLGLMPAKAEAPIALNAAPGSGKGTKVVILGGGIAGLVAAYEMRELGYEVTVLEARARPGGRNWTVRTGDKIKFTDGTEQTCAWDAGHYQNFGPARLPSIHRTILGYCKKLGVQLEVEVNTSRSSFLQNDAANGGAPVIQRQAINDTRGHVSELLLKCMNAGALDAEMTKEDRERMLAFLRMYGSLDNAGKYAGGDRAGYKVEPGAGDQVGIPSTPIDMHTLLDENFWQGVLFEETFDMQATMFQPVGGMDRIPFAFAKSLGDIVQYNAPVTEIRKTSRGVRVGYTVGGAAKTIEGDYCICALPLTMLRKIPNDFAAPYKKVIEECSYAAAYKVAWESRRFWEQDYNIYGGLEFVMNGCSPIWFPSANMHTERGVVVSGYTDESTSPFGKLSIPEKFAESRKSIERLHPGHGKELEKPMYVGWGKIPWNEGSWIRSYDAKPTQPRPDGSTSARGINSPGYETLIQPDGPIYFTGCHVSHIVAWQEGAALSSLRAVKMISEKVKLAKLASQAGSAVAV</sequence>
<comment type="pathway">
    <text evidence="1">Plant hormone metabolism; auxin biosynthesis.</text>
</comment>
<dbReference type="PANTHER" id="PTHR10742">
    <property type="entry name" value="FLAVIN MONOAMINE OXIDASE"/>
    <property type="match status" value="1"/>
</dbReference>
<dbReference type="EC" id="1.13.12.3" evidence="3"/>
<protein>
    <recommendedName>
        <fullName evidence="4">Tryptophan 2-monooxygenase</fullName>
        <ecNumber evidence="3">1.13.12.3</ecNumber>
    </recommendedName>
</protein>
<dbReference type="EMBL" id="FZOU01000007">
    <property type="protein sequence ID" value="SNT32181.1"/>
    <property type="molecule type" value="Genomic_DNA"/>
</dbReference>
<evidence type="ECO:0000256" key="6">
    <source>
        <dbReference type="ARBA" id="ARBA00047321"/>
    </source>
</evidence>
<dbReference type="InterPro" id="IPR036188">
    <property type="entry name" value="FAD/NAD-bd_sf"/>
</dbReference>
<dbReference type="SUPFAM" id="SSF54373">
    <property type="entry name" value="FAD-linked reductases, C-terminal domain"/>
    <property type="match status" value="1"/>
</dbReference>
<dbReference type="OrthoDB" id="25353at2"/>
<keyword evidence="9" id="KW-1185">Reference proteome</keyword>
<evidence type="ECO:0000259" key="7">
    <source>
        <dbReference type="Pfam" id="PF01593"/>
    </source>
</evidence>
<dbReference type="Gene3D" id="3.50.50.60">
    <property type="entry name" value="FAD/NAD(P)-binding domain"/>
    <property type="match status" value="1"/>
</dbReference>
<proteinExistence type="inferred from homology"/>
<organism evidence="8 9">
    <name type="scientific">Granulicella rosea</name>
    <dbReference type="NCBI Taxonomy" id="474952"/>
    <lineage>
        <taxon>Bacteria</taxon>
        <taxon>Pseudomonadati</taxon>
        <taxon>Acidobacteriota</taxon>
        <taxon>Terriglobia</taxon>
        <taxon>Terriglobales</taxon>
        <taxon>Acidobacteriaceae</taxon>
        <taxon>Granulicella</taxon>
    </lineage>
</organism>
<name>A0A239LP03_9BACT</name>
<dbReference type="GO" id="GO:0050361">
    <property type="term" value="F:tryptophan 2-monooxygenase activity"/>
    <property type="evidence" value="ECO:0007669"/>
    <property type="project" value="UniProtKB-EC"/>
</dbReference>
<dbReference type="InterPro" id="IPR002937">
    <property type="entry name" value="Amino_oxidase"/>
</dbReference>
<dbReference type="GO" id="GO:0001716">
    <property type="term" value="F:L-amino-acid oxidase activity"/>
    <property type="evidence" value="ECO:0007669"/>
    <property type="project" value="TreeGrafter"/>
</dbReference>
<reference evidence="8 9" key="1">
    <citation type="submission" date="2017-06" db="EMBL/GenBank/DDBJ databases">
        <authorList>
            <person name="Kim H.J."/>
            <person name="Triplett B.A."/>
        </authorList>
    </citation>
    <scope>NUCLEOTIDE SEQUENCE [LARGE SCALE GENOMIC DNA]</scope>
    <source>
        <strain evidence="8 9">DSM 18704</strain>
    </source>
</reference>
<evidence type="ECO:0000256" key="2">
    <source>
        <dbReference type="ARBA" id="ARBA00005833"/>
    </source>
</evidence>
<dbReference type="Gene3D" id="1.20.1440.240">
    <property type="match status" value="1"/>
</dbReference>
<dbReference type="RefSeq" id="WP_089409786.1">
    <property type="nucleotide sequence ID" value="NZ_FZOU01000007.1"/>
</dbReference>
<dbReference type="Gene3D" id="3.90.660.10">
    <property type="match status" value="1"/>
</dbReference>
<dbReference type="GO" id="GO:0009851">
    <property type="term" value="P:auxin biosynthetic process"/>
    <property type="evidence" value="ECO:0007669"/>
    <property type="project" value="UniProtKB-KW"/>
</dbReference>
<evidence type="ECO:0000256" key="5">
    <source>
        <dbReference type="ARBA" id="ARBA00023070"/>
    </source>
</evidence>
<keyword evidence="5" id="KW-0073">Auxin biosynthesis</keyword>
<comment type="catalytic activity">
    <reaction evidence="6">
        <text>L-tryptophan + O2 = indole-3-acetamide + CO2 + H2O</text>
        <dbReference type="Rhea" id="RHEA:16165"/>
        <dbReference type="ChEBI" id="CHEBI:15377"/>
        <dbReference type="ChEBI" id="CHEBI:15379"/>
        <dbReference type="ChEBI" id="CHEBI:16031"/>
        <dbReference type="ChEBI" id="CHEBI:16526"/>
        <dbReference type="ChEBI" id="CHEBI:57912"/>
        <dbReference type="EC" id="1.13.12.3"/>
    </reaction>
</comment>
<accession>A0A239LP03</accession>
<dbReference type="PROSITE" id="PS51318">
    <property type="entry name" value="TAT"/>
    <property type="match status" value="1"/>
</dbReference>
<dbReference type="GO" id="GO:0009063">
    <property type="term" value="P:amino acid catabolic process"/>
    <property type="evidence" value="ECO:0007669"/>
    <property type="project" value="TreeGrafter"/>
</dbReference>
<dbReference type="InterPro" id="IPR006311">
    <property type="entry name" value="TAT_signal"/>
</dbReference>